<evidence type="ECO:0000313" key="3">
    <source>
        <dbReference type="Proteomes" id="UP000569092"/>
    </source>
</evidence>
<dbReference type="AlphaFoldDB" id="A0A7W8N4Q1"/>
<gene>
    <name evidence="2" type="ORF">HDF10_003433</name>
</gene>
<comment type="caution">
    <text evidence="2">The sequence shown here is derived from an EMBL/GenBank/DDBJ whole genome shotgun (WGS) entry which is preliminary data.</text>
</comment>
<protein>
    <submittedName>
        <fullName evidence="2">Uncharacterized protein</fullName>
    </submittedName>
</protein>
<name>A0A7W8N4Q1_9BACT</name>
<accession>A0A7W8N4Q1</accession>
<evidence type="ECO:0000256" key="1">
    <source>
        <dbReference type="SAM" id="MobiDB-lite"/>
    </source>
</evidence>
<reference evidence="2 3" key="1">
    <citation type="submission" date="2020-08" db="EMBL/GenBank/DDBJ databases">
        <title>Genomic Encyclopedia of Type Strains, Phase IV (KMG-V): Genome sequencing to study the core and pangenomes of soil and plant-associated prokaryotes.</title>
        <authorList>
            <person name="Whitman W."/>
        </authorList>
    </citation>
    <scope>NUCLEOTIDE SEQUENCE [LARGE SCALE GENOMIC DNA]</scope>
    <source>
        <strain evidence="2 3">M8US30</strain>
    </source>
</reference>
<organism evidence="2 3">
    <name type="scientific">Tunturiibacter lichenicola</name>
    <dbReference type="NCBI Taxonomy" id="2051959"/>
    <lineage>
        <taxon>Bacteria</taxon>
        <taxon>Pseudomonadati</taxon>
        <taxon>Acidobacteriota</taxon>
        <taxon>Terriglobia</taxon>
        <taxon>Terriglobales</taxon>
        <taxon>Acidobacteriaceae</taxon>
        <taxon>Tunturiibacter</taxon>
    </lineage>
</organism>
<dbReference type="Proteomes" id="UP000569092">
    <property type="component" value="Unassembled WGS sequence"/>
</dbReference>
<feature type="region of interest" description="Disordered" evidence="1">
    <location>
        <begin position="17"/>
        <end position="45"/>
    </location>
</feature>
<proteinExistence type="predicted"/>
<feature type="compositionally biased region" description="Basic and acidic residues" evidence="1">
    <location>
        <begin position="32"/>
        <end position="45"/>
    </location>
</feature>
<sequence length="45" mass="4671">MPVPVRREAGCVALREGGNGVRGMLHSVQGDGEEHGNDKGNRNGG</sequence>
<evidence type="ECO:0000313" key="2">
    <source>
        <dbReference type="EMBL" id="MBB5345439.1"/>
    </source>
</evidence>
<dbReference type="EMBL" id="JACHDZ010000006">
    <property type="protein sequence ID" value="MBB5345439.1"/>
    <property type="molecule type" value="Genomic_DNA"/>
</dbReference>